<name>A0A6A4HTR2_9AGAR</name>
<evidence type="ECO:0000313" key="1">
    <source>
        <dbReference type="EMBL" id="KAE9400324.1"/>
    </source>
</evidence>
<keyword evidence="2" id="KW-1185">Reference proteome</keyword>
<sequence length="190" mass="21101">LIGALQKINTNDHIGGAMESAIMKSVACTANLRHWLRRPACPEAVRQLKVLFDKCFVPANAPSQTNEFVAMKGVRCAYAKHDGVNFSGSSTHTGNASIIYQPITDHAPIAGQIQWIESKGDTVHLHVRPYQQLSKALYDPFLKYPHFSATTYSSVLGEKEDVINLDDIILHAARYDYSYGRSVLVNLSRQ</sequence>
<dbReference type="EMBL" id="ML769458">
    <property type="protein sequence ID" value="KAE9400324.1"/>
    <property type="molecule type" value="Genomic_DNA"/>
</dbReference>
<evidence type="ECO:0000313" key="2">
    <source>
        <dbReference type="Proteomes" id="UP000799118"/>
    </source>
</evidence>
<protein>
    <submittedName>
        <fullName evidence="1">Uncharacterized protein</fullName>
    </submittedName>
</protein>
<accession>A0A6A4HTR2</accession>
<dbReference type="AlphaFoldDB" id="A0A6A4HTR2"/>
<dbReference type="OrthoDB" id="3247418at2759"/>
<gene>
    <name evidence="1" type="ORF">BT96DRAFT_819431</name>
</gene>
<proteinExistence type="predicted"/>
<feature type="non-terminal residue" evidence="1">
    <location>
        <position position="1"/>
    </location>
</feature>
<reference evidence="1" key="1">
    <citation type="journal article" date="2019" name="Environ. Microbiol.">
        <title>Fungal ecological strategies reflected in gene transcription - a case study of two litter decomposers.</title>
        <authorList>
            <person name="Barbi F."/>
            <person name="Kohler A."/>
            <person name="Barry K."/>
            <person name="Baskaran P."/>
            <person name="Daum C."/>
            <person name="Fauchery L."/>
            <person name="Ihrmark K."/>
            <person name="Kuo A."/>
            <person name="LaButti K."/>
            <person name="Lipzen A."/>
            <person name="Morin E."/>
            <person name="Grigoriev I.V."/>
            <person name="Henrissat B."/>
            <person name="Lindahl B."/>
            <person name="Martin F."/>
        </authorList>
    </citation>
    <scope>NUCLEOTIDE SEQUENCE</scope>
    <source>
        <strain evidence="1">JB14</strain>
    </source>
</reference>
<dbReference type="Proteomes" id="UP000799118">
    <property type="component" value="Unassembled WGS sequence"/>
</dbReference>
<organism evidence="1 2">
    <name type="scientific">Gymnopus androsaceus JB14</name>
    <dbReference type="NCBI Taxonomy" id="1447944"/>
    <lineage>
        <taxon>Eukaryota</taxon>
        <taxon>Fungi</taxon>
        <taxon>Dikarya</taxon>
        <taxon>Basidiomycota</taxon>
        <taxon>Agaricomycotina</taxon>
        <taxon>Agaricomycetes</taxon>
        <taxon>Agaricomycetidae</taxon>
        <taxon>Agaricales</taxon>
        <taxon>Marasmiineae</taxon>
        <taxon>Omphalotaceae</taxon>
        <taxon>Gymnopus</taxon>
    </lineage>
</organism>